<reference evidence="3 4" key="1">
    <citation type="submission" date="2020-03" db="EMBL/GenBank/DDBJ databases">
        <title>Soil Listeria distribution.</title>
        <authorList>
            <person name="Liao J."/>
            <person name="Wiedmann M."/>
        </authorList>
    </citation>
    <scope>NUCLEOTIDE SEQUENCE [LARGE SCALE GENOMIC DNA]</scope>
    <source>
        <strain evidence="3 4">FSL L7-0149</strain>
    </source>
</reference>
<evidence type="ECO:0000313" key="3">
    <source>
        <dbReference type="EMBL" id="MBC2241855.1"/>
    </source>
</evidence>
<feature type="domain" description="HTH cro/C1-type" evidence="2">
    <location>
        <begin position="6"/>
        <end position="60"/>
    </location>
</feature>
<protein>
    <submittedName>
        <fullName evidence="3">Helix-turn-helix transcriptional regulator</fullName>
    </submittedName>
</protein>
<comment type="caution">
    <text evidence="3">The sequence shown here is derived from an EMBL/GenBank/DDBJ whole genome shotgun (WGS) entry which is preliminary data.</text>
</comment>
<name>A0A842F3D2_9LIST</name>
<dbReference type="Pfam" id="PF12844">
    <property type="entry name" value="HTH_19"/>
    <property type="match status" value="1"/>
</dbReference>
<dbReference type="PROSITE" id="PS50943">
    <property type="entry name" value="HTH_CROC1"/>
    <property type="match status" value="1"/>
</dbReference>
<dbReference type="PANTHER" id="PTHR46558:SF11">
    <property type="entry name" value="HTH-TYPE TRANSCRIPTIONAL REGULATOR XRE"/>
    <property type="match status" value="1"/>
</dbReference>
<dbReference type="GO" id="GO:0003677">
    <property type="term" value="F:DNA binding"/>
    <property type="evidence" value="ECO:0007669"/>
    <property type="project" value="UniProtKB-KW"/>
</dbReference>
<dbReference type="CDD" id="cd00093">
    <property type="entry name" value="HTH_XRE"/>
    <property type="match status" value="1"/>
</dbReference>
<dbReference type="EMBL" id="JAARZA010000008">
    <property type="protein sequence ID" value="MBC2241855.1"/>
    <property type="molecule type" value="Genomic_DNA"/>
</dbReference>
<gene>
    <name evidence="3" type="ORF">HCB35_15370</name>
</gene>
<dbReference type="SMART" id="SM00530">
    <property type="entry name" value="HTH_XRE"/>
    <property type="match status" value="1"/>
</dbReference>
<dbReference type="InterPro" id="IPR010982">
    <property type="entry name" value="Lambda_DNA-bd_dom_sf"/>
</dbReference>
<proteinExistence type="predicted"/>
<keyword evidence="1" id="KW-0238">DNA-binding</keyword>
<evidence type="ECO:0000256" key="1">
    <source>
        <dbReference type="ARBA" id="ARBA00023125"/>
    </source>
</evidence>
<dbReference type="PANTHER" id="PTHR46558">
    <property type="entry name" value="TRACRIPTIONAL REGULATORY PROTEIN-RELATED-RELATED"/>
    <property type="match status" value="1"/>
</dbReference>
<dbReference type="InterPro" id="IPR001387">
    <property type="entry name" value="Cro/C1-type_HTH"/>
</dbReference>
<dbReference type="AlphaFoldDB" id="A0A842F3D2"/>
<organism evidence="3 4">
    <name type="scientific">Listeria booriae</name>
    <dbReference type="NCBI Taxonomy" id="1552123"/>
    <lineage>
        <taxon>Bacteria</taxon>
        <taxon>Bacillati</taxon>
        <taxon>Bacillota</taxon>
        <taxon>Bacilli</taxon>
        <taxon>Bacillales</taxon>
        <taxon>Listeriaceae</taxon>
        <taxon>Listeria</taxon>
    </lineage>
</organism>
<dbReference type="Gene3D" id="1.10.260.40">
    <property type="entry name" value="lambda repressor-like DNA-binding domains"/>
    <property type="match status" value="1"/>
</dbReference>
<sequence length="113" mass="13283">MFSQRLVTLRKEKKLSQYALADELGFSRGKLANYEQGSREPDFETLTKIATYFNVTTDYLLGNSDVRYPEPLKKYVEDPELNAWLFDMIENRPEDVKRVKEILELMAKQAKEK</sequence>
<evidence type="ECO:0000259" key="2">
    <source>
        <dbReference type="PROSITE" id="PS50943"/>
    </source>
</evidence>
<evidence type="ECO:0000313" key="4">
    <source>
        <dbReference type="Proteomes" id="UP000553016"/>
    </source>
</evidence>
<dbReference type="SUPFAM" id="SSF47413">
    <property type="entry name" value="lambda repressor-like DNA-binding domains"/>
    <property type="match status" value="1"/>
</dbReference>
<accession>A0A842F3D2</accession>
<dbReference type="Proteomes" id="UP000553016">
    <property type="component" value="Unassembled WGS sequence"/>
</dbReference>
<dbReference type="RefSeq" id="WP_185402089.1">
    <property type="nucleotide sequence ID" value="NZ_JAARRO010000004.1"/>
</dbReference>